<dbReference type="InterPro" id="IPR011047">
    <property type="entry name" value="Quinoprotein_ADH-like_sf"/>
</dbReference>
<dbReference type="Proteomes" id="UP000009022">
    <property type="component" value="Unassembled WGS sequence"/>
</dbReference>
<dbReference type="EMBL" id="DS985244">
    <property type="protein sequence ID" value="EDV25576.1"/>
    <property type="molecule type" value="Genomic_DNA"/>
</dbReference>
<keyword evidence="1" id="KW-1133">Transmembrane helix</keyword>
<dbReference type="RefSeq" id="XP_002111609.1">
    <property type="nucleotide sequence ID" value="XM_002111573.1"/>
</dbReference>
<dbReference type="HOGENOM" id="CLU_447152_0_0_1"/>
<organism evidence="2 3">
    <name type="scientific">Trichoplax adhaerens</name>
    <name type="common">Trichoplax reptans</name>
    <dbReference type="NCBI Taxonomy" id="10228"/>
    <lineage>
        <taxon>Eukaryota</taxon>
        <taxon>Metazoa</taxon>
        <taxon>Placozoa</taxon>
        <taxon>Uniplacotomia</taxon>
        <taxon>Trichoplacea</taxon>
        <taxon>Trichoplacidae</taxon>
        <taxon>Trichoplax</taxon>
    </lineage>
</organism>
<feature type="transmembrane region" description="Helical" evidence="1">
    <location>
        <begin position="12"/>
        <end position="30"/>
    </location>
</feature>
<dbReference type="eggNOG" id="ENOG502QPN1">
    <property type="taxonomic scope" value="Eukaryota"/>
</dbReference>
<dbReference type="KEGG" id="tad:TRIADDRAFT_55818"/>
<dbReference type="OrthoDB" id="270568at2759"/>
<dbReference type="InParanoid" id="B3RVY2"/>
<dbReference type="PANTHER" id="PTHR34284">
    <property type="entry name" value="FG-GAP REPEAT-CONTAINING PROTEIN"/>
    <property type="match status" value="1"/>
</dbReference>
<dbReference type="PANTHER" id="PTHR34284:SF1">
    <property type="entry name" value="FG-GAP REPEAT-CONTAINING PROTEIN"/>
    <property type="match status" value="1"/>
</dbReference>
<keyword evidence="1" id="KW-0472">Membrane</keyword>
<dbReference type="AlphaFoldDB" id="B3RVY2"/>
<gene>
    <name evidence="2" type="ORF">TRIADDRAFT_55818</name>
</gene>
<reference evidence="2 3" key="1">
    <citation type="journal article" date="2008" name="Nature">
        <title>The Trichoplax genome and the nature of placozoans.</title>
        <authorList>
            <person name="Srivastava M."/>
            <person name="Begovic E."/>
            <person name="Chapman J."/>
            <person name="Putnam N.H."/>
            <person name="Hellsten U."/>
            <person name="Kawashima T."/>
            <person name="Kuo A."/>
            <person name="Mitros T."/>
            <person name="Salamov A."/>
            <person name="Carpenter M.L."/>
            <person name="Signorovitch A.Y."/>
            <person name="Moreno M.A."/>
            <person name="Kamm K."/>
            <person name="Grimwood J."/>
            <person name="Schmutz J."/>
            <person name="Shapiro H."/>
            <person name="Grigoriev I.V."/>
            <person name="Buss L.W."/>
            <person name="Schierwater B."/>
            <person name="Dellaporta S.L."/>
            <person name="Rokhsar D.S."/>
        </authorList>
    </citation>
    <scope>NUCLEOTIDE SEQUENCE [LARGE SCALE GENOMIC DNA]</scope>
    <source>
        <strain evidence="2 3">Grell-BS-1999</strain>
    </source>
</reference>
<keyword evidence="1" id="KW-0812">Transmembrane</keyword>
<name>B3RVY2_TRIAD</name>
<sequence length="611" mass="68523">MANIILHKSDIGVFIGCSLILLLVTDWITYEYTPIWRIEKDQFNVKEGLHHHQLLDPIITDLDGDGNRDIIIATSDCKVRRSNSNSNKLLHATDLEQLPIPEIQFENEMALSDDVTCHPIALSVGYTNNMVHAMKKVIAVVTNDWNVYLLDHQLNLLWKSSIDEKLEAANDSIIATAMISPHPIKNQDHGVVIIARFPLTNQFTNQELSVRHDHGWTIEDVIAENVSSYRAGVDVGSTHRKDTHGKSVHCTIYALDLTTGELRWKHQPGDNVGLEMDDLSLFYGHHYKLGLRKDILCHRRSICGTYKMDIIRNLPHRWSSRRDAKLIVDLHSKKKKGNKHPIFIAGFDVSSTRTNDDLAEWLRIVRIAKAANILIIHTHQSIEIYHLSSGKLVCWLPLENQQSSTLEDINNDGLIDSLSDTSELEDLDRVATSGDDDMLPPITFKSTSQNAPLINWHGLLDSEQGFNTLFMLANGQAACFNSQGYLLWLAKTSIKWNAAGKKVNKAKMILLSSTNNDESTELAAATGNKQLILLDLRSGKEISSFPLTCLPSSLSTVSSYAKDGRIDIMVNCGERFLTVTLHKQVLIWYNVALVILTMGITAVIIFCSKNV</sequence>
<evidence type="ECO:0000313" key="2">
    <source>
        <dbReference type="EMBL" id="EDV25576.1"/>
    </source>
</evidence>
<dbReference type="SUPFAM" id="SSF50998">
    <property type="entry name" value="Quinoprotein alcohol dehydrogenase-like"/>
    <property type="match status" value="1"/>
</dbReference>
<keyword evidence="3" id="KW-1185">Reference proteome</keyword>
<dbReference type="CTD" id="6753325"/>
<feature type="transmembrane region" description="Helical" evidence="1">
    <location>
        <begin position="586"/>
        <end position="607"/>
    </location>
</feature>
<accession>B3RVY2</accession>
<proteinExistence type="predicted"/>
<dbReference type="PhylomeDB" id="B3RVY2"/>
<dbReference type="GeneID" id="6753325"/>
<evidence type="ECO:0000256" key="1">
    <source>
        <dbReference type="SAM" id="Phobius"/>
    </source>
</evidence>
<evidence type="ECO:0000313" key="3">
    <source>
        <dbReference type="Proteomes" id="UP000009022"/>
    </source>
</evidence>
<protein>
    <submittedName>
        <fullName evidence="2">Uncharacterized protein</fullName>
    </submittedName>
</protein>
<dbReference type="OMA" id="LIWQHET"/>